<reference evidence="6" key="1">
    <citation type="submission" date="2022-11" db="UniProtKB">
        <authorList>
            <consortium name="WormBaseParasite"/>
        </authorList>
    </citation>
    <scope>IDENTIFICATION</scope>
</reference>
<sequence>MRSIGLLAVSLLLLAIGAHGRSENTFFAKADTNGDGAASFEEFRQALESRQKKPQPGATRRLFERADTDKDGRITPVEYTELLSMAKGIRQAKDRKKAETAKLSLEQALLVTEGRIPPDIVSDSFAIADKDQDGYLVGAELEAGLDQIKRKLRAKFSAVYTRVDTDHNLHLNLEETINFATAFGVEDFFIEENFDLADIDDDNQLSAQELEAFFKNSAKERKAAASSPLVKRFDVDHSGTLSTQEALRLAEHLDSDMIRAKQAIFEADVDRNGQLDSEEMDEAVRIYAQKIAALAG</sequence>
<feature type="signal peptide" evidence="3">
    <location>
        <begin position="1"/>
        <end position="20"/>
    </location>
</feature>
<feature type="chain" id="PRO_5037955235" evidence="3">
    <location>
        <begin position="21"/>
        <end position="296"/>
    </location>
</feature>
<dbReference type="InterPro" id="IPR011992">
    <property type="entry name" value="EF-hand-dom_pair"/>
</dbReference>
<dbReference type="InterPro" id="IPR002048">
    <property type="entry name" value="EF_hand_dom"/>
</dbReference>
<dbReference type="GO" id="GO:0005509">
    <property type="term" value="F:calcium ion binding"/>
    <property type="evidence" value="ECO:0007669"/>
    <property type="project" value="InterPro"/>
</dbReference>
<feature type="region of interest" description="Disordered" evidence="2">
    <location>
        <begin position="48"/>
        <end position="67"/>
    </location>
</feature>
<dbReference type="PANTHER" id="PTHR10827:SF102">
    <property type="entry name" value="EF-HAND DOMAIN-CONTAINING PROTEIN"/>
    <property type="match status" value="1"/>
</dbReference>
<accession>A0A914WUA5</accession>
<feature type="domain" description="EF-hand" evidence="4">
    <location>
        <begin position="54"/>
        <end position="89"/>
    </location>
</feature>
<dbReference type="PROSITE" id="PS50222">
    <property type="entry name" value="EF_HAND_2"/>
    <property type="match status" value="4"/>
</dbReference>
<dbReference type="Proteomes" id="UP000887566">
    <property type="component" value="Unplaced"/>
</dbReference>
<protein>
    <submittedName>
        <fullName evidence="6">EF-hand domain-containing protein</fullName>
    </submittedName>
</protein>
<evidence type="ECO:0000313" key="6">
    <source>
        <dbReference type="WBParaSite" id="PSAMB.scaffold528size47963.g6757.t1"/>
    </source>
</evidence>
<evidence type="ECO:0000256" key="1">
    <source>
        <dbReference type="ARBA" id="ARBA00022837"/>
    </source>
</evidence>
<dbReference type="WBParaSite" id="PSAMB.scaffold528size47963.g6757.t1">
    <property type="protein sequence ID" value="PSAMB.scaffold528size47963.g6757.t1"/>
    <property type="gene ID" value="PSAMB.scaffold528size47963.g6757"/>
</dbReference>
<dbReference type="PANTHER" id="PTHR10827">
    <property type="entry name" value="RETICULOCALBIN"/>
    <property type="match status" value="1"/>
</dbReference>
<dbReference type="SUPFAM" id="SSF47473">
    <property type="entry name" value="EF-hand"/>
    <property type="match status" value="2"/>
</dbReference>
<evidence type="ECO:0000313" key="5">
    <source>
        <dbReference type="Proteomes" id="UP000887566"/>
    </source>
</evidence>
<feature type="domain" description="EF-hand" evidence="4">
    <location>
        <begin position="255"/>
        <end position="290"/>
    </location>
</feature>
<dbReference type="PROSITE" id="PS00018">
    <property type="entry name" value="EF_HAND_1"/>
    <property type="match status" value="3"/>
</dbReference>
<feature type="domain" description="EF-hand" evidence="4">
    <location>
        <begin position="26"/>
        <end position="53"/>
    </location>
</feature>
<dbReference type="Pfam" id="PF13202">
    <property type="entry name" value="EF-hand_5"/>
    <property type="match status" value="1"/>
</dbReference>
<organism evidence="5 6">
    <name type="scientific">Plectus sambesii</name>
    <dbReference type="NCBI Taxonomy" id="2011161"/>
    <lineage>
        <taxon>Eukaryota</taxon>
        <taxon>Metazoa</taxon>
        <taxon>Ecdysozoa</taxon>
        <taxon>Nematoda</taxon>
        <taxon>Chromadorea</taxon>
        <taxon>Plectida</taxon>
        <taxon>Plectina</taxon>
        <taxon>Plectoidea</taxon>
        <taxon>Plectidae</taxon>
        <taxon>Plectus</taxon>
    </lineage>
</organism>
<keyword evidence="1" id="KW-0106">Calcium</keyword>
<keyword evidence="3" id="KW-0732">Signal</keyword>
<evidence type="ECO:0000259" key="4">
    <source>
        <dbReference type="PROSITE" id="PS50222"/>
    </source>
</evidence>
<dbReference type="Gene3D" id="1.10.238.10">
    <property type="entry name" value="EF-hand"/>
    <property type="match status" value="3"/>
</dbReference>
<dbReference type="Pfam" id="PF13499">
    <property type="entry name" value="EF-hand_7"/>
    <property type="match status" value="1"/>
</dbReference>
<dbReference type="AlphaFoldDB" id="A0A914WUA5"/>
<name>A0A914WUA5_9BILA</name>
<feature type="domain" description="EF-hand" evidence="4">
    <location>
        <begin position="185"/>
        <end position="220"/>
    </location>
</feature>
<evidence type="ECO:0000256" key="2">
    <source>
        <dbReference type="SAM" id="MobiDB-lite"/>
    </source>
</evidence>
<keyword evidence="5" id="KW-1185">Reference proteome</keyword>
<dbReference type="InterPro" id="IPR018247">
    <property type="entry name" value="EF_Hand_1_Ca_BS"/>
</dbReference>
<dbReference type="SMART" id="SM00054">
    <property type="entry name" value="EFh"/>
    <property type="match status" value="5"/>
</dbReference>
<evidence type="ECO:0000256" key="3">
    <source>
        <dbReference type="SAM" id="SignalP"/>
    </source>
</evidence>
<proteinExistence type="predicted"/>